<evidence type="ECO:0000313" key="3">
    <source>
        <dbReference type="Proteomes" id="UP000094385"/>
    </source>
</evidence>
<dbReference type="EMBL" id="KV454294">
    <property type="protein sequence ID" value="ODQ73303.1"/>
    <property type="molecule type" value="Genomic_DNA"/>
</dbReference>
<gene>
    <name evidence="2" type="ORF">LIPSTDRAFT_3628</name>
</gene>
<feature type="coiled-coil region" evidence="1">
    <location>
        <begin position="6"/>
        <end position="44"/>
    </location>
</feature>
<accession>A0A1E3Q6J2</accession>
<sequence>MDYKVLYLEEQERRKLEEERRKLEEQAEDRVREAEEHLQQQTQQTTFEEFIECCHTFLSEPLKIEPDKEVLLAPSRFLPSRGELKGVADFACLRPLASEKDLEIYESQTVVEPMGSFFTITQAHLTVTRTNLYSQKGNRSVGDQFCVLRAKYKARILLYTIEYKPAHKLSAEYLRSGLREMNFWEEVVPRVTIPTDRDEKFKFHAERSTGKAVAQVYNGMIHDGLAHACLTNGYCKVFFHVSEDHPEIYYFLSEPNEDVRKANDKANTKKWFQQPITAVGRMLSL</sequence>
<protein>
    <submittedName>
        <fullName evidence="2">Uncharacterized protein</fullName>
    </submittedName>
</protein>
<evidence type="ECO:0000256" key="1">
    <source>
        <dbReference type="SAM" id="Coils"/>
    </source>
</evidence>
<proteinExistence type="predicted"/>
<dbReference type="AlphaFoldDB" id="A0A1E3Q6J2"/>
<dbReference type="Proteomes" id="UP000094385">
    <property type="component" value="Unassembled WGS sequence"/>
</dbReference>
<dbReference type="STRING" id="675824.A0A1E3Q6J2"/>
<keyword evidence="3" id="KW-1185">Reference proteome</keyword>
<name>A0A1E3Q6J2_LIPST</name>
<organism evidence="2 3">
    <name type="scientific">Lipomyces starkeyi NRRL Y-11557</name>
    <dbReference type="NCBI Taxonomy" id="675824"/>
    <lineage>
        <taxon>Eukaryota</taxon>
        <taxon>Fungi</taxon>
        <taxon>Dikarya</taxon>
        <taxon>Ascomycota</taxon>
        <taxon>Saccharomycotina</taxon>
        <taxon>Lipomycetes</taxon>
        <taxon>Lipomycetales</taxon>
        <taxon>Lipomycetaceae</taxon>
        <taxon>Lipomyces</taxon>
    </lineage>
</organism>
<evidence type="ECO:0000313" key="2">
    <source>
        <dbReference type="EMBL" id="ODQ73303.1"/>
    </source>
</evidence>
<keyword evidence="1" id="KW-0175">Coiled coil</keyword>
<dbReference type="OrthoDB" id="2156052at2759"/>
<reference evidence="2 3" key="1">
    <citation type="journal article" date="2016" name="Proc. Natl. Acad. Sci. U.S.A.">
        <title>Comparative genomics of biotechnologically important yeasts.</title>
        <authorList>
            <person name="Riley R."/>
            <person name="Haridas S."/>
            <person name="Wolfe K.H."/>
            <person name="Lopes M.R."/>
            <person name="Hittinger C.T."/>
            <person name="Goeker M."/>
            <person name="Salamov A.A."/>
            <person name="Wisecaver J.H."/>
            <person name="Long T.M."/>
            <person name="Calvey C.H."/>
            <person name="Aerts A.L."/>
            <person name="Barry K.W."/>
            <person name="Choi C."/>
            <person name="Clum A."/>
            <person name="Coughlan A.Y."/>
            <person name="Deshpande S."/>
            <person name="Douglass A.P."/>
            <person name="Hanson S.J."/>
            <person name="Klenk H.-P."/>
            <person name="LaButti K.M."/>
            <person name="Lapidus A."/>
            <person name="Lindquist E.A."/>
            <person name="Lipzen A.M."/>
            <person name="Meier-Kolthoff J.P."/>
            <person name="Ohm R.A."/>
            <person name="Otillar R.P."/>
            <person name="Pangilinan J.L."/>
            <person name="Peng Y."/>
            <person name="Rokas A."/>
            <person name="Rosa C.A."/>
            <person name="Scheuner C."/>
            <person name="Sibirny A.A."/>
            <person name="Slot J.C."/>
            <person name="Stielow J.B."/>
            <person name="Sun H."/>
            <person name="Kurtzman C.P."/>
            <person name="Blackwell M."/>
            <person name="Grigoriev I.V."/>
            <person name="Jeffries T.W."/>
        </authorList>
    </citation>
    <scope>NUCLEOTIDE SEQUENCE [LARGE SCALE GENOMIC DNA]</scope>
    <source>
        <strain evidence="2 3">NRRL Y-11557</strain>
    </source>
</reference>